<comment type="caution">
    <text evidence="1">The sequence shown here is derived from an EMBL/GenBank/DDBJ whole genome shotgun (WGS) entry which is preliminary data.</text>
</comment>
<accession>A0A0F9AV62</accession>
<reference evidence="1" key="1">
    <citation type="journal article" date="2015" name="Nature">
        <title>Complex archaea that bridge the gap between prokaryotes and eukaryotes.</title>
        <authorList>
            <person name="Spang A."/>
            <person name="Saw J.H."/>
            <person name="Jorgensen S.L."/>
            <person name="Zaremba-Niedzwiedzka K."/>
            <person name="Martijn J."/>
            <person name="Lind A.E."/>
            <person name="van Eijk R."/>
            <person name="Schleper C."/>
            <person name="Guy L."/>
            <person name="Ettema T.J."/>
        </authorList>
    </citation>
    <scope>NUCLEOTIDE SEQUENCE</scope>
</reference>
<gene>
    <name evidence="1" type="ORF">LCGC14_2525320</name>
</gene>
<feature type="non-terminal residue" evidence="1">
    <location>
        <position position="1"/>
    </location>
</feature>
<dbReference type="EMBL" id="LAZR01040840">
    <property type="protein sequence ID" value="KKL13484.1"/>
    <property type="molecule type" value="Genomic_DNA"/>
</dbReference>
<organism evidence="1">
    <name type="scientific">marine sediment metagenome</name>
    <dbReference type="NCBI Taxonomy" id="412755"/>
    <lineage>
        <taxon>unclassified sequences</taxon>
        <taxon>metagenomes</taxon>
        <taxon>ecological metagenomes</taxon>
    </lineage>
</organism>
<sequence>YKGQLNELREKENLPNFKEICSHLYPTPVEATLSRIKNKTGTKIAGRIYNIYDTLESMSSK</sequence>
<protein>
    <submittedName>
        <fullName evidence="1">Uncharacterized protein</fullName>
    </submittedName>
</protein>
<evidence type="ECO:0000313" key="1">
    <source>
        <dbReference type="EMBL" id="KKL13484.1"/>
    </source>
</evidence>
<name>A0A0F9AV62_9ZZZZ</name>
<dbReference type="AlphaFoldDB" id="A0A0F9AV62"/>
<proteinExistence type="predicted"/>